<name>A0ABN7EE38_SPIIN</name>
<protein>
    <submittedName>
        <fullName evidence="1">Uncharacterized protein</fullName>
    </submittedName>
</protein>
<dbReference type="EMBL" id="CACRZD030000384">
    <property type="protein sequence ID" value="CAA6675655.1"/>
    <property type="molecule type" value="Genomic_DNA"/>
</dbReference>
<organism evidence="1 2">
    <name type="scientific">Spirodela intermedia</name>
    <name type="common">Intermediate duckweed</name>
    <dbReference type="NCBI Taxonomy" id="51605"/>
    <lineage>
        <taxon>Eukaryota</taxon>
        <taxon>Viridiplantae</taxon>
        <taxon>Streptophyta</taxon>
        <taxon>Embryophyta</taxon>
        <taxon>Tracheophyta</taxon>
        <taxon>Spermatophyta</taxon>
        <taxon>Magnoliopsida</taxon>
        <taxon>Liliopsida</taxon>
        <taxon>Araceae</taxon>
        <taxon>Lemnoideae</taxon>
        <taxon>Spirodela</taxon>
    </lineage>
</organism>
<reference evidence="2" key="1">
    <citation type="journal article" date="2020" name="Sci. Rep.">
        <title>Chromosome-scale genome assembly for the duckweed Spirodela intermedia, integrating cytogenetic maps, PacBio and Oxford Nanopore libraries.</title>
        <authorList>
            <person name="Hoang P.T.N."/>
            <person name="Fiebig A."/>
            <person name="Novak P."/>
            <person name="Macas J."/>
            <person name="Cao H.X."/>
            <person name="Stepanenko A."/>
            <person name="Chen G."/>
            <person name="Borisjuk N."/>
            <person name="Scholz U."/>
            <person name="Schubert I."/>
        </authorList>
    </citation>
    <scope>NUCLEOTIDE SEQUENCE [LARGE SCALE GENOMIC DNA]</scope>
</reference>
<proteinExistence type="predicted"/>
<accession>A0ABN7EE38</accession>
<comment type="caution">
    <text evidence="1">The sequence shown here is derived from an EMBL/GenBank/DDBJ whole genome shotgun (WGS) entry which is preliminary data.</text>
</comment>
<sequence length="74" mass="8884">MRSSLPILRHLKMRLRGRLEYCKGKKREIKAQSMQFSCSRLSWKRDYLERIKIVTDQALLGLELTHNKPRRSNI</sequence>
<keyword evidence="2" id="KW-1185">Reference proteome</keyword>
<gene>
    <name evidence="1" type="ORF">SI7747_UN021997</name>
</gene>
<evidence type="ECO:0000313" key="1">
    <source>
        <dbReference type="EMBL" id="CAA6675655.1"/>
    </source>
</evidence>
<dbReference type="Proteomes" id="UP001189122">
    <property type="component" value="Unassembled WGS sequence"/>
</dbReference>
<evidence type="ECO:0000313" key="2">
    <source>
        <dbReference type="Proteomes" id="UP001189122"/>
    </source>
</evidence>